<dbReference type="InterPro" id="IPR045584">
    <property type="entry name" value="Pilin-like"/>
</dbReference>
<accession>A0ABS1TND3</accession>
<evidence type="ECO:0000256" key="2">
    <source>
        <dbReference type="ARBA" id="ARBA00023287"/>
    </source>
</evidence>
<dbReference type="Proteomes" id="UP000623967">
    <property type="component" value="Unassembled WGS sequence"/>
</dbReference>
<evidence type="ECO:0000313" key="4">
    <source>
        <dbReference type="EMBL" id="MBL4951420.1"/>
    </source>
</evidence>
<dbReference type="NCBIfam" id="NF040982">
    <property type="entry name" value="ComGD"/>
    <property type="match status" value="1"/>
</dbReference>
<dbReference type="PROSITE" id="PS00409">
    <property type="entry name" value="PROKAR_NTER_METHYL"/>
    <property type="match status" value="1"/>
</dbReference>
<organism evidence="4 5">
    <name type="scientific">Neobacillus paridis</name>
    <dbReference type="NCBI Taxonomy" id="2803862"/>
    <lineage>
        <taxon>Bacteria</taxon>
        <taxon>Bacillati</taxon>
        <taxon>Bacillota</taxon>
        <taxon>Bacilli</taxon>
        <taxon>Bacillales</taxon>
        <taxon>Bacillaceae</taxon>
        <taxon>Neobacillus</taxon>
    </lineage>
</organism>
<sequence length="145" mass="16714">MEKQKGFTLVEALFVLSIFMIISLVTVFSLKPQHSVVEEAAFLTQLQSDLYFAQNYAIAHQHQVLIIFLPSQYKYTISERTELPPFLVRSYSKNIYLTEGSLPLTIKFLPNGNVSDFGSILIHTKNNKYKLTFLIGRGRFYVKEQ</sequence>
<keyword evidence="3" id="KW-0812">Transmembrane</keyword>
<keyword evidence="3" id="KW-0472">Membrane</keyword>
<name>A0ABS1TND3_9BACI</name>
<comment type="caution">
    <text evidence="4">The sequence shown here is derived from an EMBL/GenBank/DDBJ whole genome shotgun (WGS) entry which is preliminary data.</text>
</comment>
<dbReference type="InterPro" id="IPR012902">
    <property type="entry name" value="N_methyl_site"/>
</dbReference>
<dbReference type="Pfam" id="PF07963">
    <property type="entry name" value="N_methyl"/>
    <property type="match status" value="1"/>
</dbReference>
<evidence type="ECO:0000256" key="1">
    <source>
        <dbReference type="ARBA" id="ARBA00004241"/>
    </source>
</evidence>
<protein>
    <submittedName>
        <fullName evidence="4">Type II secretion system protein</fullName>
    </submittedName>
</protein>
<proteinExistence type="predicted"/>
<comment type="subcellular location">
    <subcellularLocation>
        <location evidence="1">Cell surface</location>
    </subcellularLocation>
</comment>
<evidence type="ECO:0000256" key="3">
    <source>
        <dbReference type="SAM" id="Phobius"/>
    </source>
</evidence>
<keyword evidence="3" id="KW-1133">Transmembrane helix</keyword>
<dbReference type="SUPFAM" id="SSF54523">
    <property type="entry name" value="Pili subunits"/>
    <property type="match status" value="1"/>
</dbReference>
<reference evidence="4 5" key="1">
    <citation type="submission" date="2021-01" db="EMBL/GenBank/DDBJ databases">
        <title>Genome public.</title>
        <authorList>
            <person name="Liu C."/>
            <person name="Sun Q."/>
        </authorList>
    </citation>
    <scope>NUCLEOTIDE SEQUENCE [LARGE SCALE GENOMIC DNA]</scope>
    <source>
        <strain evidence="4 5">YIM B02564</strain>
    </source>
</reference>
<dbReference type="RefSeq" id="WP_202652611.1">
    <property type="nucleotide sequence ID" value="NZ_JAESWB010000025.1"/>
</dbReference>
<dbReference type="PIRSF" id="PIRSF021292">
    <property type="entry name" value="Competence_ComGD"/>
    <property type="match status" value="1"/>
</dbReference>
<feature type="transmembrane region" description="Helical" evidence="3">
    <location>
        <begin position="12"/>
        <end position="30"/>
    </location>
</feature>
<evidence type="ECO:0000313" key="5">
    <source>
        <dbReference type="Proteomes" id="UP000623967"/>
    </source>
</evidence>
<dbReference type="InterPro" id="IPR016785">
    <property type="entry name" value="ComGD"/>
</dbReference>
<gene>
    <name evidence="4" type="ORF">JK635_04085</name>
</gene>
<keyword evidence="2" id="KW-0178">Competence</keyword>
<keyword evidence="5" id="KW-1185">Reference proteome</keyword>
<dbReference type="EMBL" id="JAESWB010000025">
    <property type="protein sequence ID" value="MBL4951420.1"/>
    <property type="molecule type" value="Genomic_DNA"/>
</dbReference>